<evidence type="ECO:0000259" key="7">
    <source>
        <dbReference type="PROSITE" id="PS51462"/>
    </source>
</evidence>
<reference evidence="8 9" key="1">
    <citation type="submission" date="2017-06" db="EMBL/GenBank/DDBJ databases">
        <authorList>
            <person name="Kim H.J."/>
            <person name="Triplett B.A."/>
        </authorList>
    </citation>
    <scope>NUCLEOTIDE SEQUENCE [LARGE SCALE GENOMIC DNA]</scope>
    <source>
        <strain evidence="8 9">U15</strain>
    </source>
</reference>
<dbReference type="PANTHER" id="PTHR12318:SF0">
    <property type="entry name" value="ACYL-COENZYME A DIPHOSPHATASE NUDT19"/>
    <property type="match status" value="1"/>
</dbReference>
<gene>
    <name evidence="8" type="ORF">SAMN06265795_11972</name>
</gene>
<dbReference type="InterPro" id="IPR039121">
    <property type="entry name" value="NUDT19"/>
</dbReference>
<keyword evidence="9" id="KW-1185">Reference proteome</keyword>
<dbReference type="OrthoDB" id="9784009at2"/>
<dbReference type="CDD" id="cd16278">
    <property type="entry name" value="metallo-hydrolase-like_MBL-fold"/>
    <property type="match status" value="1"/>
</dbReference>
<keyword evidence="4" id="KW-0378">Hydrolase</keyword>
<evidence type="ECO:0000256" key="3">
    <source>
        <dbReference type="ARBA" id="ARBA00022723"/>
    </source>
</evidence>
<comment type="cofactor">
    <cofactor evidence="1">
        <name>Mn(2+)</name>
        <dbReference type="ChEBI" id="CHEBI:29035"/>
    </cofactor>
</comment>
<dbReference type="InterPro" id="IPR041516">
    <property type="entry name" value="LACTB2_WH"/>
</dbReference>
<name>A0A239L766_9BURK</name>
<dbReference type="Gene3D" id="3.60.15.10">
    <property type="entry name" value="Ribonuclease Z/Hydroxyacylglutathione hydrolase-like"/>
    <property type="match status" value="1"/>
</dbReference>
<dbReference type="CDD" id="cd18870">
    <property type="entry name" value="NUDIX_AcylCoAdiphos_Nudt19"/>
    <property type="match status" value="1"/>
</dbReference>
<dbReference type="InterPro" id="IPR036866">
    <property type="entry name" value="RibonucZ/Hydroxyglut_hydro"/>
</dbReference>
<dbReference type="RefSeq" id="WP_089401264.1">
    <property type="nucleotide sequence ID" value="NZ_FZOT01000019.1"/>
</dbReference>
<sequence>MNQPAGTPRPAATLIPVRDGPQGLEVFMMQRTHQAAFVPGGYVFPGGAVDNSDHDPAYAAHCPGFDDAAASAMLSLPAGGLAFFVAAIRECFEEAGLLLATGDDETLVEFGEADGEMVDSLRRRIAGGDIGFAALCAEHGWRLAFDRLAYLAHWTTPLGSPRRFDTRFFVAVAPPRQTGSHDDGETIAHCWIRPADALERQRSGEFSMMFATVATLRKLAAFETADALLQHARELTGISMILPRVCASRAGRKVLIPGDAAYAEIGRLDPEGRGDASCEILPGVATRLAPGLWRIAAPNPGFMTGPGTNSYLLDSGDGFAVIDPGPDDAGHVQALLDHAGSRIRWVLTTHTHLDHSPAAQRLRERTGAQLLGMPAPAAERQDQAYRPDQVLRDGEIVELGAARLQALHTPGHASNHLCYLMPSERLLFTGDHIMQGSTVVINPPDGDMRAYLASLAAIESLGIDWFAPGHGFLMAHPKQVIARIRAHRLQREAKVLDALRQHGEAEAETLLATVYDDVPAARHAMALRSLLAHLLKLEAEGHALRSERGGSWRSTGR</sequence>
<dbReference type="GO" id="GO:0016818">
    <property type="term" value="F:hydrolase activity, acting on acid anhydrides, in phosphorus-containing anhydrides"/>
    <property type="evidence" value="ECO:0007669"/>
    <property type="project" value="InterPro"/>
</dbReference>
<evidence type="ECO:0000256" key="5">
    <source>
        <dbReference type="ARBA" id="ARBA00022842"/>
    </source>
</evidence>
<dbReference type="Pfam" id="PF17778">
    <property type="entry name" value="WHD_BLACT"/>
    <property type="match status" value="1"/>
</dbReference>
<organism evidence="8 9">
    <name type="scientific">Noviherbaspirillum humi</name>
    <dbReference type="NCBI Taxonomy" id="1688639"/>
    <lineage>
        <taxon>Bacteria</taxon>
        <taxon>Pseudomonadati</taxon>
        <taxon>Pseudomonadota</taxon>
        <taxon>Betaproteobacteria</taxon>
        <taxon>Burkholderiales</taxon>
        <taxon>Oxalobacteraceae</taxon>
        <taxon>Noviherbaspirillum</taxon>
    </lineage>
</organism>
<evidence type="ECO:0000313" key="9">
    <source>
        <dbReference type="Proteomes" id="UP000198284"/>
    </source>
</evidence>
<evidence type="ECO:0000256" key="4">
    <source>
        <dbReference type="ARBA" id="ARBA00022801"/>
    </source>
</evidence>
<dbReference type="EMBL" id="FZOT01000019">
    <property type="protein sequence ID" value="SNT25703.1"/>
    <property type="molecule type" value="Genomic_DNA"/>
</dbReference>
<dbReference type="SUPFAM" id="SSF56281">
    <property type="entry name" value="Metallo-hydrolase/oxidoreductase"/>
    <property type="match status" value="1"/>
</dbReference>
<dbReference type="SUPFAM" id="SSF55811">
    <property type="entry name" value="Nudix"/>
    <property type="match status" value="1"/>
</dbReference>
<dbReference type="InterPro" id="IPR015797">
    <property type="entry name" value="NUDIX_hydrolase-like_dom_sf"/>
</dbReference>
<dbReference type="Gene3D" id="1.10.10.10">
    <property type="entry name" value="Winged helix-like DNA-binding domain superfamily/Winged helix DNA-binding domain"/>
    <property type="match status" value="1"/>
</dbReference>
<feature type="domain" description="Nudix hydrolase" evidence="7">
    <location>
        <begin position="8"/>
        <end position="214"/>
    </location>
</feature>
<comment type="cofactor">
    <cofactor evidence="2">
        <name>Mg(2+)</name>
        <dbReference type="ChEBI" id="CHEBI:18420"/>
    </cofactor>
</comment>
<dbReference type="PROSITE" id="PS51462">
    <property type="entry name" value="NUDIX"/>
    <property type="match status" value="1"/>
</dbReference>
<dbReference type="Pfam" id="PF00753">
    <property type="entry name" value="Lactamase_B"/>
    <property type="match status" value="1"/>
</dbReference>
<keyword evidence="5" id="KW-0460">Magnesium</keyword>
<keyword evidence="6" id="KW-0464">Manganese</keyword>
<dbReference type="InterPro" id="IPR000086">
    <property type="entry name" value="NUDIX_hydrolase_dom"/>
</dbReference>
<keyword evidence="3" id="KW-0479">Metal-binding</keyword>
<accession>A0A239L766</accession>
<proteinExistence type="predicted"/>
<dbReference type="Gene3D" id="3.90.79.10">
    <property type="entry name" value="Nucleoside Triphosphate Pyrophosphohydrolase"/>
    <property type="match status" value="1"/>
</dbReference>
<dbReference type="InterPro" id="IPR001279">
    <property type="entry name" value="Metallo-B-lactamas"/>
</dbReference>
<dbReference type="Proteomes" id="UP000198284">
    <property type="component" value="Unassembled WGS sequence"/>
</dbReference>
<protein>
    <submittedName>
        <fullName evidence="8">Glyoxylase, beta-lactamase superfamily II</fullName>
    </submittedName>
</protein>
<evidence type="ECO:0000313" key="8">
    <source>
        <dbReference type="EMBL" id="SNT25703.1"/>
    </source>
</evidence>
<dbReference type="PANTHER" id="PTHR12318">
    <property type="entry name" value="TESTOSTERONE-REGULATED PROTEIN RP2"/>
    <property type="match status" value="1"/>
</dbReference>
<evidence type="ECO:0000256" key="2">
    <source>
        <dbReference type="ARBA" id="ARBA00001946"/>
    </source>
</evidence>
<dbReference type="InterPro" id="IPR036388">
    <property type="entry name" value="WH-like_DNA-bd_sf"/>
</dbReference>
<dbReference type="AlphaFoldDB" id="A0A239L766"/>
<dbReference type="SMART" id="SM00849">
    <property type="entry name" value="Lactamase_B"/>
    <property type="match status" value="1"/>
</dbReference>
<dbReference type="GO" id="GO:0046872">
    <property type="term" value="F:metal ion binding"/>
    <property type="evidence" value="ECO:0007669"/>
    <property type="project" value="UniProtKB-KW"/>
</dbReference>
<evidence type="ECO:0000256" key="1">
    <source>
        <dbReference type="ARBA" id="ARBA00001936"/>
    </source>
</evidence>
<evidence type="ECO:0000256" key="6">
    <source>
        <dbReference type="ARBA" id="ARBA00023211"/>
    </source>
</evidence>